<evidence type="ECO:0000256" key="3">
    <source>
        <dbReference type="PROSITE-ProRule" id="PRU00023"/>
    </source>
</evidence>
<dbReference type="OrthoDB" id="428913at2759"/>
<feature type="compositionally biased region" description="Low complexity" evidence="4">
    <location>
        <begin position="816"/>
        <end position="835"/>
    </location>
</feature>
<reference evidence="5" key="1">
    <citation type="submission" date="2021-02" db="EMBL/GenBank/DDBJ databases">
        <authorList>
            <person name="Dougan E. K."/>
            <person name="Rhodes N."/>
            <person name="Thang M."/>
            <person name="Chan C."/>
        </authorList>
    </citation>
    <scope>NUCLEOTIDE SEQUENCE</scope>
</reference>
<dbReference type="InterPro" id="IPR002110">
    <property type="entry name" value="Ankyrin_rpt"/>
</dbReference>
<keyword evidence="1" id="KW-0677">Repeat</keyword>
<organism evidence="5 6">
    <name type="scientific">Symbiodinium natans</name>
    <dbReference type="NCBI Taxonomy" id="878477"/>
    <lineage>
        <taxon>Eukaryota</taxon>
        <taxon>Sar</taxon>
        <taxon>Alveolata</taxon>
        <taxon>Dinophyceae</taxon>
        <taxon>Suessiales</taxon>
        <taxon>Symbiodiniaceae</taxon>
        <taxon>Symbiodinium</taxon>
    </lineage>
</organism>
<gene>
    <name evidence="5" type="ORF">SNAT2548_LOCUS9799</name>
</gene>
<keyword evidence="2 3" id="KW-0040">ANK repeat</keyword>
<dbReference type="PROSITE" id="PS50297">
    <property type="entry name" value="ANK_REP_REGION"/>
    <property type="match status" value="2"/>
</dbReference>
<name>A0A812KPN4_9DINO</name>
<evidence type="ECO:0000313" key="6">
    <source>
        <dbReference type="Proteomes" id="UP000604046"/>
    </source>
</evidence>
<evidence type="ECO:0000313" key="5">
    <source>
        <dbReference type="EMBL" id="CAE7233703.1"/>
    </source>
</evidence>
<dbReference type="Proteomes" id="UP000604046">
    <property type="component" value="Unassembled WGS sequence"/>
</dbReference>
<dbReference type="InterPro" id="IPR051165">
    <property type="entry name" value="Multifunctional_ANK_Repeat"/>
</dbReference>
<dbReference type="EMBL" id="CAJNDS010000780">
    <property type="protein sequence ID" value="CAE7233703.1"/>
    <property type="molecule type" value="Genomic_DNA"/>
</dbReference>
<dbReference type="Pfam" id="PF00023">
    <property type="entry name" value="Ank"/>
    <property type="match status" value="1"/>
</dbReference>
<feature type="repeat" description="ANK" evidence="3">
    <location>
        <begin position="323"/>
        <end position="355"/>
    </location>
</feature>
<comment type="caution">
    <text evidence="5">The sequence shown here is derived from an EMBL/GenBank/DDBJ whole genome shotgun (WGS) entry which is preliminary data.</text>
</comment>
<dbReference type="Gene3D" id="1.25.40.20">
    <property type="entry name" value="Ankyrin repeat-containing domain"/>
    <property type="match status" value="2"/>
</dbReference>
<feature type="repeat" description="ANK" evidence="3">
    <location>
        <begin position="760"/>
        <end position="782"/>
    </location>
</feature>
<feature type="region of interest" description="Disordered" evidence="4">
    <location>
        <begin position="816"/>
        <end position="856"/>
    </location>
</feature>
<dbReference type="PROSITE" id="PS50088">
    <property type="entry name" value="ANK_REPEAT"/>
    <property type="match status" value="4"/>
</dbReference>
<dbReference type="Pfam" id="PF12796">
    <property type="entry name" value="Ank_2"/>
    <property type="match status" value="2"/>
</dbReference>
<dbReference type="InterPro" id="IPR036770">
    <property type="entry name" value="Ankyrin_rpt-contain_sf"/>
</dbReference>
<sequence>MAPTQGDAPDLAQRPILVQAGGEAQQPRLLAAAFTRIPATSLGSLFGIDAGQRFGKEELLALGIENDSQSDIGSTAMGDDKSKEISIDLGWHQGIRMANNEEVLPSAAGFKLLVDRCCRLQEGKFWRLWETWDPVHTTPAQRQQTDHQDAPGPATVTDTRLWNSLKGNFGFDFDSETGDDGKPRGHEFGWSAAHEACSKGRLALNRRFWESTYDCDVTDLKRFSRGAGLSVRCAAGNSLLHVAARSGHFEALTRNKLFSRVVSTIDSAWSIEYGVVRFLLSQKQARGSAAGSKWEASDLAVSSWDVNFDVGLQLMQVNMNGRNGWTPLIWAAITGCEEVASLLIQAGCDIFVRDEKGMMWAAKHGHEELDLSVDVDEVAKLLLQAGEQTGRKDDKGWQAADHAKNHAAMLTLLEASARLNQRLHLGFEKEGAQANHTDDEGWSALLWATGLNEDHVAVGGKELLLQILQIPRYGASTRVLEDCAWKVDNTQPREAESGQLLEESGWHVSEVLRVADGANVPKSQARLLLSAARADWNGVRQAHRSPEWWLGKARLYRKGTSVVANKAAKDHQARFPAYVAKEQLAHEQLNRVLLSLTCRGECTGSIKPSHRYFLGFQLWPKRHRADAGAAKGRSCEPGCSCLGKVNVELFGGTQQVPSSHYSDAGWTALHFAVSGGFVEVVSLLHHAKGSLDAKTFEGDSLLHMAVQGDDASMIQLLLASSSQASDAATETAAAAAQRGCAKALHTLLMYKADPQASDQIGNSLLHLAAIKGHASVIRLLMKPFPALEKLRHEHALECRLAGVEYEDAADAASVISESPSADAASDGGASTSSKSSRCRGAKLPREPSARRDRTLL</sequence>
<feature type="repeat" description="ANK" evidence="3">
    <location>
        <begin position="664"/>
        <end position="696"/>
    </location>
</feature>
<dbReference type="SUPFAM" id="SSF48403">
    <property type="entry name" value="Ankyrin repeat"/>
    <property type="match status" value="2"/>
</dbReference>
<dbReference type="SMART" id="SM00248">
    <property type="entry name" value="ANK"/>
    <property type="match status" value="5"/>
</dbReference>
<evidence type="ECO:0000256" key="4">
    <source>
        <dbReference type="SAM" id="MobiDB-lite"/>
    </source>
</evidence>
<dbReference type="PANTHER" id="PTHR24123:SF33">
    <property type="entry name" value="PROTEIN HOS4"/>
    <property type="match status" value="1"/>
</dbReference>
<evidence type="ECO:0000256" key="1">
    <source>
        <dbReference type="ARBA" id="ARBA00022737"/>
    </source>
</evidence>
<dbReference type="AlphaFoldDB" id="A0A812KPN4"/>
<feature type="compositionally biased region" description="Basic and acidic residues" evidence="4">
    <location>
        <begin position="843"/>
        <end position="856"/>
    </location>
</feature>
<protein>
    <submittedName>
        <fullName evidence="5">Uncharacterized protein</fullName>
    </submittedName>
</protein>
<evidence type="ECO:0000256" key="2">
    <source>
        <dbReference type="ARBA" id="ARBA00023043"/>
    </source>
</evidence>
<accession>A0A812KPN4</accession>
<feature type="repeat" description="ANK" evidence="3">
    <location>
        <begin position="697"/>
        <end position="729"/>
    </location>
</feature>
<proteinExistence type="predicted"/>
<keyword evidence="6" id="KW-1185">Reference proteome</keyword>
<dbReference type="PANTHER" id="PTHR24123">
    <property type="entry name" value="ANKYRIN REPEAT-CONTAINING"/>
    <property type="match status" value="1"/>
</dbReference>